<feature type="domain" description="HTH lacI-type" evidence="4">
    <location>
        <begin position="5"/>
        <end position="59"/>
    </location>
</feature>
<dbReference type="SUPFAM" id="SSF53822">
    <property type="entry name" value="Periplasmic binding protein-like I"/>
    <property type="match status" value="1"/>
</dbReference>
<reference evidence="5 6" key="1">
    <citation type="journal article" date="2016" name="J. Biotechnol.">
        <title>First complete genome sequence of a species in the genus Microterricola, an extremophilic cold active enzyme producing bacterial strain ERGS5:02 isolated from Sikkim Himalaya.</title>
        <authorList>
            <person name="Himanshu"/>
            <person name="Swarnkar M.K."/>
            <person name="Singh D."/>
            <person name="Kumar R."/>
        </authorList>
    </citation>
    <scope>NUCLEOTIDE SEQUENCE [LARGE SCALE GENOMIC DNA]</scope>
    <source>
        <strain evidence="5 6">ERGS5:02</strain>
    </source>
</reference>
<dbReference type="OrthoDB" id="37081at2"/>
<dbReference type="PROSITE" id="PS50932">
    <property type="entry name" value="HTH_LACI_2"/>
    <property type="match status" value="1"/>
</dbReference>
<keyword evidence="1" id="KW-0805">Transcription regulation</keyword>
<reference evidence="6" key="2">
    <citation type="submission" date="2016-01" db="EMBL/GenBank/DDBJ databases">
        <title>First complete genome sequence of a species in the genus Microterricola, an extremophilic cold active enzyme producing strain ERGS5:02 isolated from Sikkim Himalaya.</title>
        <authorList>
            <person name="Kumar R."/>
            <person name="Singh D."/>
            <person name="Swarnkar M.K."/>
        </authorList>
    </citation>
    <scope>NUCLEOTIDE SEQUENCE [LARGE SCALE GENOMIC DNA]</scope>
    <source>
        <strain evidence="6">ERGS5:02</strain>
    </source>
</reference>
<dbReference type="EMBL" id="CP014145">
    <property type="protein sequence ID" value="AMB60206.1"/>
    <property type="molecule type" value="Genomic_DNA"/>
</dbReference>
<evidence type="ECO:0000313" key="6">
    <source>
        <dbReference type="Proteomes" id="UP000058305"/>
    </source>
</evidence>
<organism evidence="5 6">
    <name type="scientific">Microterricola viridarii</name>
    <dbReference type="NCBI Taxonomy" id="412690"/>
    <lineage>
        <taxon>Bacteria</taxon>
        <taxon>Bacillati</taxon>
        <taxon>Actinomycetota</taxon>
        <taxon>Actinomycetes</taxon>
        <taxon>Micrococcales</taxon>
        <taxon>Microbacteriaceae</taxon>
        <taxon>Microterricola</taxon>
    </lineage>
</organism>
<dbReference type="CDD" id="cd06267">
    <property type="entry name" value="PBP1_LacI_sugar_binding-like"/>
    <property type="match status" value="1"/>
</dbReference>
<accession>A0A0Y0Q9K6</accession>
<dbReference type="Pfam" id="PF13377">
    <property type="entry name" value="Peripla_BP_3"/>
    <property type="match status" value="1"/>
</dbReference>
<dbReference type="InterPro" id="IPR000843">
    <property type="entry name" value="HTH_LacI"/>
</dbReference>
<dbReference type="Proteomes" id="UP000058305">
    <property type="component" value="Chromosome"/>
</dbReference>
<dbReference type="InterPro" id="IPR028082">
    <property type="entry name" value="Peripla_BP_I"/>
</dbReference>
<evidence type="ECO:0000256" key="2">
    <source>
        <dbReference type="ARBA" id="ARBA00023125"/>
    </source>
</evidence>
<keyword evidence="3" id="KW-0804">Transcription</keyword>
<dbReference type="Gene3D" id="1.10.260.40">
    <property type="entry name" value="lambda repressor-like DNA-binding domains"/>
    <property type="match status" value="1"/>
</dbReference>
<dbReference type="RefSeq" id="WP_067231673.1">
    <property type="nucleotide sequence ID" value="NZ_CP014145.1"/>
</dbReference>
<keyword evidence="2" id="KW-0238">DNA-binding</keyword>
<protein>
    <recommendedName>
        <fullName evidence="4">HTH lacI-type domain-containing protein</fullName>
    </recommendedName>
</protein>
<proteinExistence type="predicted"/>
<dbReference type="Pfam" id="PF00356">
    <property type="entry name" value="LacI"/>
    <property type="match status" value="1"/>
</dbReference>
<dbReference type="InterPro" id="IPR046335">
    <property type="entry name" value="LacI/GalR-like_sensor"/>
</dbReference>
<evidence type="ECO:0000256" key="1">
    <source>
        <dbReference type="ARBA" id="ARBA00023015"/>
    </source>
</evidence>
<gene>
    <name evidence="5" type="ORF">AWU67_16585</name>
</gene>
<dbReference type="GO" id="GO:0003700">
    <property type="term" value="F:DNA-binding transcription factor activity"/>
    <property type="evidence" value="ECO:0007669"/>
    <property type="project" value="TreeGrafter"/>
</dbReference>
<dbReference type="GO" id="GO:0000976">
    <property type="term" value="F:transcription cis-regulatory region binding"/>
    <property type="evidence" value="ECO:0007669"/>
    <property type="project" value="TreeGrafter"/>
</dbReference>
<dbReference type="PROSITE" id="PS00356">
    <property type="entry name" value="HTH_LACI_1"/>
    <property type="match status" value="1"/>
</dbReference>
<dbReference type="SMART" id="SM00354">
    <property type="entry name" value="HTH_LACI"/>
    <property type="match status" value="1"/>
</dbReference>
<dbReference type="PANTHER" id="PTHR30146">
    <property type="entry name" value="LACI-RELATED TRANSCRIPTIONAL REPRESSOR"/>
    <property type="match status" value="1"/>
</dbReference>
<evidence type="ECO:0000313" key="5">
    <source>
        <dbReference type="EMBL" id="AMB60206.1"/>
    </source>
</evidence>
<evidence type="ECO:0000259" key="4">
    <source>
        <dbReference type="PROSITE" id="PS50932"/>
    </source>
</evidence>
<dbReference type="SUPFAM" id="SSF47413">
    <property type="entry name" value="lambda repressor-like DNA-binding domains"/>
    <property type="match status" value="1"/>
</dbReference>
<dbReference type="KEGG" id="mvd:AWU67_16585"/>
<dbReference type="CDD" id="cd01392">
    <property type="entry name" value="HTH_LacI"/>
    <property type="match status" value="1"/>
</dbReference>
<keyword evidence="6" id="KW-1185">Reference proteome</keyword>
<dbReference type="AlphaFoldDB" id="A0A0Y0Q9K6"/>
<dbReference type="Gene3D" id="3.40.50.2300">
    <property type="match status" value="2"/>
</dbReference>
<dbReference type="PANTHER" id="PTHR30146:SF109">
    <property type="entry name" value="HTH-TYPE TRANSCRIPTIONAL REGULATOR GALS"/>
    <property type="match status" value="1"/>
</dbReference>
<evidence type="ECO:0000256" key="3">
    <source>
        <dbReference type="ARBA" id="ARBA00023163"/>
    </source>
</evidence>
<name>A0A0Y0Q9K6_9MICO</name>
<dbReference type="InterPro" id="IPR010982">
    <property type="entry name" value="Lambda_DNA-bd_dom_sf"/>
</dbReference>
<sequence length="337" mass="35772">MTRRATIREVARLADVSLGTISNYLNDNKPIAPETRERIESAIAQLGFIPNAGVRVMRGGRSHAIAFLIPDSGNPFLAEVARGIEDVAIGAGHVVVTCNTDGDPEREEHYARALSEMRVVGAVAMAMSASETALRRLETSGAPVVILGGGSHGFGFPGIDVENTHGGYIAMRHLLSLGHRDVVFVGGPGAEPQIEDRFLGALRALDEAGVERSRLRRVNATGNTTAARREAAERIVDEIPDATAAFCANDMIALTLESVLLHRGVAVPGQFAIVGYDDIESAELAPVPLTTIRQPQYDLGRAAAELVLELASGDSAAGRTRSFEPELVVRGSTVPQL</sequence>